<dbReference type="SUPFAM" id="SSF51161">
    <property type="entry name" value="Trimeric LpxA-like enzymes"/>
    <property type="match status" value="1"/>
</dbReference>
<feature type="compositionally biased region" description="Pro residues" evidence="1">
    <location>
        <begin position="178"/>
        <end position="191"/>
    </location>
</feature>
<feature type="region of interest" description="Disordered" evidence="1">
    <location>
        <begin position="119"/>
        <end position="198"/>
    </location>
</feature>
<dbReference type="EMBL" id="JTHE03000053">
    <property type="protein sequence ID" value="MCM1983044.1"/>
    <property type="molecule type" value="Genomic_DNA"/>
</dbReference>
<dbReference type="Proteomes" id="UP000031561">
    <property type="component" value="Unassembled WGS sequence"/>
</dbReference>
<evidence type="ECO:0008006" key="4">
    <source>
        <dbReference type="Google" id="ProtNLM"/>
    </source>
</evidence>
<dbReference type="InterPro" id="IPR011004">
    <property type="entry name" value="Trimer_LpxA-like_sf"/>
</dbReference>
<protein>
    <recommendedName>
        <fullName evidence="4">Transferase</fullName>
    </recommendedName>
</protein>
<dbReference type="Gene3D" id="2.160.10.10">
    <property type="entry name" value="Hexapeptide repeat proteins"/>
    <property type="match status" value="1"/>
</dbReference>
<evidence type="ECO:0000313" key="2">
    <source>
        <dbReference type="EMBL" id="MCM1983044.1"/>
    </source>
</evidence>
<evidence type="ECO:0000256" key="1">
    <source>
        <dbReference type="SAM" id="MobiDB-lite"/>
    </source>
</evidence>
<proteinExistence type="predicted"/>
<evidence type="ECO:0000313" key="3">
    <source>
        <dbReference type="Proteomes" id="UP000031561"/>
    </source>
</evidence>
<comment type="caution">
    <text evidence="2">The sequence shown here is derived from an EMBL/GenBank/DDBJ whole genome shotgun (WGS) entry which is preliminary data.</text>
</comment>
<accession>A0ABD4T3H7</accession>
<dbReference type="GO" id="GO:0043886">
    <property type="term" value="F:structural constituent of carboxysome shell"/>
    <property type="evidence" value="ECO:0007669"/>
    <property type="project" value="UniProtKB-ARBA"/>
</dbReference>
<dbReference type="AlphaFoldDB" id="A0ABD4T3H7"/>
<sequence length="228" mass="23417">MEIALREVCYSTITHASDPFCVGDVMIAPTAVIAPGVVLRADPNCSITVRDGACLGVGVIVHATGGSIEIHQKVCVAGDVLIVGCGTLGRQACIGAGATLLNPAVAEAEIVPAQARIGDSSRGWDVPNLESPEPARSPRDVPSDPVDPPPSKVDPRGGRGAGDPSVNPLPDPVDGSSPPAPTSPTPPPAGGPPNAAKRVIGKAEFEKMVRQMFPDRQAFEEARHSPHS</sequence>
<reference evidence="2 3" key="1">
    <citation type="journal article" date="2015" name="Genome Announc.">
        <title>Draft Genome Sequence of Filamentous Marine Cyanobacterium Lyngbya confervoides Strain BDU141951.</title>
        <authorList>
            <person name="Chandrababunaidu M.M."/>
            <person name="Sen D."/>
            <person name="Tripathy S."/>
        </authorList>
    </citation>
    <scope>NUCLEOTIDE SEQUENCE [LARGE SCALE GENOMIC DNA]</scope>
    <source>
        <strain evidence="2 3">BDU141951</strain>
    </source>
</reference>
<dbReference type="RefSeq" id="WP_166281849.1">
    <property type="nucleotide sequence ID" value="NZ_JTHE03000053.1"/>
</dbReference>
<name>A0ABD4T3H7_9CYAN</name>
<gene>
    <name evidence="2" type="ORF">QQ91_0009435</name>
</gene>
<organism evidence="2 3">
    <name type="scientific">Lyngbya confervoides BDU141951</name>
    <dbReference type="NCBI Taxonomy" id="1574623"/>
    <lineage>
        <taxon>Bacteria</taxon>
        <taxon>Bacillati</taxon>
        <taxon>Cyanobacteriota</taxon>
        <taxon>Cyanophyceae</taxon>
        <taxon>Oscillatoriophycideae</taxon>
        <taxon>Oscillatoriales</taxon>
        <taxon>Microcoleaceae</taxon>
        <taxon>Lyngbya</taxon>
    </lineage>
</organism>
<dbReference type="GO" id="GO:0031470">
    <property type="term" value="C:carboxysome"/>
    <property type="evidence" value="ECO:0007669"/>
    <property type="project" value="UniProtKB-ARBA"/>
</dbReference>
<keyword evidence="3" id="KW-1185">Reference proteome</keyword>